<keyword evidence="3" id="KW-1185">Reference proteome</keyword>
<dbReference type="AlphaFoldDB" id="A0A9J7BSB8"/>
<evidence type="ECO:0000256" key="1">
    <source>
        <dbReference type="SAM" id="SignalP"/>
    </source>
</evidence>
<dbReference type="RefSeq" id="WP_260794165.1">
    <property type="nucleotide sequence ID" value="NZ_CP093313.1"/>
</dbReference>
<gene>
    <name evidence="2" type="ORF">MOP44_01685</name>
</gene>
<dbReference type="Proteomes" id="UP001059380">
    <property type="component" value="Chromosome"/>
</dbReference>
<reference evidence="2" key="1">
    <citation type="submission" date="2021-04" db="EMBL/GenBank/DDBJ databases">
        <title>Phylogenetic analysis of Acidobacteriaceae.</title>
        <authorList>
            <person name="Qiu L."/>
            <person name="Zhang Q."/>
        </authorList>
    </citation>
    <scope>NUCLEOTIDE SEQUENCE</scope>
    <source>
        <strain evidence="2">DSM 25168</strain>
    </source>
</reference>
<name>A0A9J7BSB8_9BACT</name>
<feature type="signal peptide" evidence="1">
    <location>
        <begin position="1"/>
        <end position="23"/>
    </location>
</feature>
<evidence type="ECO:0000313" key="3">
    <source>
        <dbReference type="Proteomes" id="UP001059380"/>
    </source>
</evidence>
<organism evidence="2 3">
    <name type="scientific">Occallatibacter riparius</name>
    <dbReference type="NCBI Taxonomy" id="1002689"/>
    <lineage>
        <taxon>Bacteria</taxon>
        <taxon>Pseudomonadati</taxon>
        <taxon>Acidobacteriota</taxon>
        <taxon>Terriglobia</taxon>
        <taxon>Terriglobales</taxon>
        <taxon>Acidobacteriaceae</taxon>
        <taxon>Occallatibacter</taxon>
    </lineage>
</organism>
<sequence>MQVRLFVLFIVVAVSLFVGAAHAQAQAPIGRHIDFTAKLLDLNSHPIALSEKDPTQVTLSYVCINALETPVDADREMAGEQKFAMDQLARKIYAQKDVVLSAEEITLLKKRVGMLYGPLVVGAAWRMLDSDAAEKK</sequence>
<evidence type="ECO:0008006" key="4">
    <source>
        <dbReference type="Google" id="ProtNLM"/>
    </source>
</evidence>
<accession>A0A9J7BSB8</accession>
<keyword evidence="1" id="KW-0732">Signal</keyword>
<evidence type="ECO:0000313" key="2">
    <source>
        <dbReference type="EMBL" id="UWZ84658.1"/>
    </source>
</evidence>
<dbReference type="KEGG" id="orp:MOP44_01685"/>
<dbReference type="EMBL" id="CP093313">
    <property type="protein sequence ID" value="UWZ84658.1"/>
    <property type="molecule type" value="Genomic_DNA"/>
</dbReference>
<proteinExistence type="predicted"/>
<protein>
    <recommendedName>
        <fullName evidence="4">Flagellar protein FliL</fullName>
    </recommendedName>
</protein>
<feature type="chain" id="PRO_5039931412" description="Flagellar protein FliL" evidence="1">
    <location>
        <begin position="24"/>
        <end position="136"/>
    </location>
</feature>